<proteinExistence type="predicted"/>
<dbReference type="EMBL" id="JACHBU010000001">
    <property type="protein sequence ID" value="MBB6507459.1"/>
    <property type="molecule type" value="Genomic_DNA"/>
</dbReference>
<name>A0A7X0JHW1_9HYPH</name>
<protein>
    <submittedName>
        <fullName evidence="1">PleD family two-component response regulator</fullName>
    </submittedName>
</protein>
<comment type="caution">
    <text evidence="1">The sequence shown here is derived from an EMBL/GenBank/DDBJ whole genome shotgun (WGS) entry which is preliminary data.</text>
</comment>
<accession>A0A7X0JHW1</accession>
<evidence type="ECO:0000313" key="2">
    <source>
        <dbReference type="Proteomes" id="UP000585437"/>
    </source>
</evidence>
<gene>
    <name evidence="1" type="ORF">F4695_000778</name>
</gene>
<evidence type="ECO:0000313" key="1">
    <source>
        <dbReference type="EMBL" id="MBB6507459.1"/>
    </source>
</evidence>
<organism evidence="1 2">
    <name type="scientific">Rhizobium soli</name>
    <dbReference type="NCBI Taxonomy" id="424798"/>
    <lineage>
        <taxon>Bacteria</taxon>
        <taxon>Pseudomonadati</taxon>
        <taxon>Pseudomonadota</taxon>
        <taxon>Alphaproteobacteria</taxon>
        <taxon>Hyphomicrobiales</taxon>
        <taxon>Rhizobiaceae</taxon>
        <taxon>Rhizobium/Agrobacterium group</taxon>
        <taxon>Rhizobium</taxon>
    </lineage>
</organism>
<keyword evidence="2" id="KW-1185">Reference proteome</keyword>
<dbReference type="AlphaFoldDB" id="A0A7X0JHW1"/>
<dbReference type="Proteomes" id="UP000585437">
    <property type="component" value="Unassembled WGS sequence"/>
</dbReference>
<reference evidence="1 2" key="1">
    <citation type="submission" date="2020-08" db="EMBL/GenBank/DDBJ databases">
        <title>The Agave Microbiome: Exploring the role of microbial communities in plant adaptations to desert environments.</title>
        <authorList>
            <person name="Partida-Martinez L.P."/>
        </authorList>
    </citation>
    <scope>NUCLEOTIDE SEQUENCE [LARGE SCALE GENOMIC DNA]</scope>
    <source>
        <strain evidence="1 2">AS3.12</strain>
    </source>
</reference>
<sequence length="54" mass="5785">MSGGVADQEDYPTFEALYQASDKALFVAKASARNCVVHSKDIAVILDAHKVATM</sequence>